<evidence type="ECO:0008006" key="5">
    <source>
        <dbReference type="Google" id="ProtNLM"/>
    </source>
</evidence>
<comment type="caution">
    <text evidence="3">The sequence shown here is derived from an EMBL/GenBank/DDBJ whole genome shotgun (WGS) entry which is preliminary data.</text>
</comment>
<feature type="compositionally biased region" description="Polar residues" evidence="1">
    <location>
        <begin position="85"/>
        <end position="106"/>
    </location>
</feature>
<feature type="compositionally biased region" description="Polar residues" evidence="1">
    <location>
        <begin position="47"/>
        <end position="60"/>
    </location>
</feature>
<name>A0A542TI36_9ACTN</name>
<protein>
    <recommendedName>
        <fullName evidence="5">Small secreted domain DUF320</fullName>
    </recommendedName>
</protein>
<gene>
    <name evidence="3" type="ORF">FB563_6642</name>
</gene>
<reference evidence="3 4" key="1">
    <citation type="submission" date="2019-06" db="EMBL/GenBank/DDBJ databases">
        <title>Sequencing the genomes of 1000 actinobacteria strains.</title>
        <authorList>
            <person name="Klenk H.-P."/>
        </authorList>
    </citation>
    <scope>NUCLEOTIDE SEQUENCE [LARGE SCALE GENOMIC DNA]</scope>
    <source>
        <strain evidence="3 4">DSM 41929</strain>
    </source>
</reference>
<feature type="signal peptide" evidence="2">
    <location>
        <begin position="1"/>
        <end position="27"/>
    </location>
</feature>
<evidence type="ECO:0000256" key="2">
    <source>
        <dbReference type="SAM" id="SignalP"/>
    </source>
</evidence>
<dbReference type="EMBL" id="VFNX01000002">
    <property type="protein sequence ID" value="TQK86504.1"/>
    <property type="molecule type" value="Genomic_DNA"/>
</dbReference>
<proteinExistence type="predicted"/>
<accession>A0A542TI36</accession>
<evidence type="ECO:0000313" key="4">
    <source>
        <dbReference type="Proteomes" id="UP000318103"/>
    </source>
</evidence>
<evidence type="ECO:0000256" key="1">
    <source>
        <dbReference type="SAM" id="MobiDB-lite"/>
    </source>
</evidence>
<keyword evidence="4" id="KW-1185">Reference proteome</keyword>
<evidence type="ECO:0000313" key="3">
    <source>
        <dbReference type="EMBL" id="TQK86504.1"/>
    </source>
</evidence>
<dbReference type="RefSeq" id="WP_055703919.1">
    <property type="nucleotide sequence ID" value="NZ_JBPJFI010000001.1"/>
</dbReference>
<dbReference type="OrthoDB" id="4238661at2"/>
<organism evidence="3 4">
    <name type="scientific">Streptomyces puniciscabiei</name>
    <dbReference type="NCBI Taxonomy" id="164348"/>
    <lineage>
        <taxon>Bacteria</taxon>
        <taxon>Bacillati</taxon>
        <taxon>Actinomycetota</taxon>
        <taxon>Actinomycetes</taxon>
        <taxon>Kitasatosporales</taxon>
        <taxon>Streptomycetaceae</taxon>
        <taxon>Streptomyces</taxon>
    </lineage>
</organism>
<dbReference type="AlphaFoldDB" id="A0A542TI36"/>
<feature type="region of interest" description="Disordered" evidence="1">
    <location>
        <begin position="22"/>
        <end position="106"/>
    </location>
</feature>
<dbReference type="Proteomes" id="UP000318103">
    <property type="component" value="Unassembled WGS sequence"/>
</dbReference>
<dbReference type="STRING" id="164348.BFF78_29445"/>
<feature type="chain" id="PRO_5022037151" description="Small secreted domain DUF320" evidence="2">
    <location>
        <begin position="28"/>
        <end position="106"/>
    </location>
</feature>
<keyword evidence="2" id="KW-0732">Signal</keyword>
<sequence>MRNPRKTVVVAVLLGAVGFLGAGTAHAHGDGHKHGHGREHRGRETQTVRISQSTSCTTAEENVDVQGESGFENGREGNPNGKGSPGTQNTNVGSSLGCNNTIVFGK</sequence>